<dbReference type="InterPro" id="IPR037171">
    <property type="entry name" value="NagB/RpiA_transferase-like"/>
</dbReference>
<name>A0A9Q0RH03_ANAIG</name>
<dbReference type="GO" id="GO:0005737">
    <property type="term" value="C:cytoplasm"/>
    <property type="evidence" value="ECO:0007669"/>
    <property type="project" value="UniProtKB-SubCell"/>
</dbReference>
<dbReference type="GO" id="GO:0019509">
    <property type="term" value="P:L-methionine salvage from methylthioadenosine"/>
    <property type="evidence" value="ECO:0007669"/>
    <property type="project" value="UniProtKB-UniRule"/>
</dbReference>
<comment type="caution">
    <text evidence="3">The sequence shown here is derived from an EMBL/GenBank/DDBJ whole genome shotgun (WGS) entry which is preliminary data.</text>
</comment>
<dbReference type="InterPro" id="IPR042529">
    <property type="entry name" value="IF_2B-like_C"/>
</dbReference>
<dbReference type="OMA" id="RLWVDET"/>
<dbReference type="SUPFAM" id="SSF100950">
    <property type="entry name" value="NagB/RpiA/CoA transferase-like"/>
    <property type="match status" value="1"/>
</dbReference>
<keyword evidence="2" id="KW-0028">Amino-acid biosynthesis</keyword>
<evidence type="ECO:0000313" key="3">
    <source>
        <dbReference type="EMBL" id="KAJ5078269.1"/>
    </source>
</evidence>
<dbReference type="NCBIfam" id="NF004326">
    <property type="entry name" value="PRK05720.1"/>
    <property type="match status" value="1"/>
</dbReference>
<comment type="catalytic activity">
    <reaction evidence="2">
        <text>5-(methylsulfanyl)-alpha-D-ribose 1-phosphate = 5-(methylsulfanyl)-D-ribulose 1-phosphate</text>
        <dbReference type="Rhea" id="RHEA:19989"/>
        <dbReference type="ChEBI" id="CHEBI:58533"/>
        <dbReference type="ChEBI" id="CHEBI:58548"/>
        <dbReference type="EC" id="5.3.1.23"/>
    </reaction>
</comment>
<keyword evidence="1 2" id="KW-0413">Isomerase</keyword>
<feature type="site" description="Transition state stabilizer" evidence="2">
    <location>
        <position position="160"/>
    </location>
</feature>
<dbReference type="PANTHER" id="PTHR43475">
    <property type="entry name" value="METHYLTHIORIBOSE-1-PHOSPHATE ISOMERASE"/>
    <property type="match status" value="1"/>
</dbReference>
<dbReference type="GO" id="GO:0005634">
    <property type="term" value="C:nucleus"/>
    <property type="evidence" value="ECO:0007669"/>
    <property type="project" value="UniProtKB-SubCell"/>
</dbReference>
<keyword evidence="2" id="KW-0539">Nucleus</keyword>
<keyword evidence="2" id="KW-0486">Methionine biosynthesis</keyword>
<organism evidence="3 4">
    <name type="scientific">Anaeramoeba ignava</name>
    <name type="common">Anaerobic marine amoeba</name>
    <dbReference type="NCBI Taxonomy" id="1746090"/>
    <lineage>
        <taxon>Eukaryota</taxon>
        <taxon>Metamonada</taxon>
        <taxon>Anaeramoebidae</taxon>
        <taxon>Anaeramoeba</taxon>
    </lineage>
</organism>
<dbReference type="InterPro" id="IPR005251">
    <property type="entry name" value="IF-M1Pi"/>
</dbReference>
<dbReference type="PANTHER" id="PTHR43475:SF1">
    <property type="entry name" value="METHYLTHIORIBOSE-1-PHOSPHATE ISOMERASE"/>
    <property type="match status" value="1"/>
</dbReference>
<dbReference type="FunFam" id="3.40.50.10470:FF:000006">
    <property type="entry name" value="Methylthioribose-1-phosphate isomerase"/>
    <property type="match status" value="1"/>
</dbReference>
<protein>
    <recommendedName>
        <fullName evidence="2">Methylthioribose-1-phosphate isomerase</fullName>
        <shortName evidence="2">M1Pi</shortName>
        <shortName evidence="2">MTR-1-P isomerase</shortName>
        <ecNumber evidence="2">5.3.1.23</ecNumber>
    </recommendedName>
    <alternativeName>
        <fullName evidence="2">S-methyl-5-thioribose-1-phosphate isomerase</fullName>
    </alternativeName>
    <alternativeName>
        <fullName evidence="2">Translation initiation factor eIF-2B subunit alpha/beta/delta-like protein</fullName>
    </alternativeName>
</protein>
<comment type="pathway">
    <text evidence="2">Amino-acid biosynthesis; L-methionine biosynthesis via salvage pathway; L-methionine from S-methyl-5-thio-alpha-D-ribose 1-phosphate: step 1/6.</text>
</comment>
<proteinExistence type="inferred from homology"/>
<dbReference type="NCBIfam" id="TIGR00512">
    <property type="entry name" value="salvage_mtnA"/>
    <property type="match status" value="1"/>
</dbReference>
<dbReference type="HAMAP" id="MF_01678">
    <property type="entry name" value="Salvage_MtnA"/>
    <property type="match status" value="1"/>
</dbReference>
<comment type="subcellular location">
    <subcellularLocation>
        <location evidence="2">Cytoplasm</location>
    </subcellularLocation>
    <subcellularLocation>
        <location evidence="2">Nucleus</location>
    </subcellularLocation>
</comment>
<evidence type="ECO:0000256" key="2">
    <source>
        <dbReference type="HAMAP-Rule" id="MF_03119"/>
    </source>
</evidence>
<evidence type="ECO:0000256" key="1">
    <source>
        <dbReference type="ARBA" id="ARBA00023235"/>
    </source>
</evidence>
<keyword evidence="2" id="KW-0963">Cytoplasm</keyword>
<dbReference type="OrthoDB" id="2461at2759"/>
<keyword evidence="4" id="KW-1185">Reference proteome</keyword>
<dbReference type="Pfam" id="PF01008">
    <property type="entry name" value="IF-2B"/>
    <property type="match status" value="1"/>
</dbReference>
<dbReference type="EMBL" id="JAPDFW010000054">
    <property type="protein sequence ID" value="KAJ5078269.1"/>
    <property type="molecule type" value="Genomic_DNA"/>
</dbReference>
<gene>
    <name evidence="3" type="ORF">M0811_05057</name>
</gene>
<dbReference type="Gene3D" id="3.40.50.10470">
    <property type="entry name" value="Translation initiation factor eif-2b, domain 2"/>
    <property type="match status" value="1"/>
</dbReference>
<dbReference type="Gene3D" id="1.20.120.420">
    <property type="entry name" value="translation initiation factor eif-2b, domain 1"/>
    <property type="match status" value="1"/>
</dbReference>
<dbReference type="NCBIfam" id="TIGR00524">
    <property type="entry name" value="eIF-2B_rel"/>
    <property type="match status" value="1"/>
</dbReference>
<dbReference type="Proteomes" id="UP001149090">
    <property type="component" value="Unassembled WGS sequence"/>
</dbReference>
<accession>A0A9Q0RH03</accession>
<dbReference type="InterPro" id="IPR011559">
    <property type="entry name" value="Initiation_fac_2B_a/b/d"/>
</dbReference>
<reference evidence="3" key="1">
    <citation type="submission" date="2022-10" db="EMBL/GenBank/DDBJ databases">
        <title>Novel sulphate-reducing endosymbionts in the free-living metamonad Anaeramoeba.</title>
        <authorList>
            <person name="Jerlstrom-Hultqvist J."/>
            <person name="Cepicka I."/>
            <person name="Gallot-Lavallee L."/>
            <person name="Salas-Leiva D."/>
            <person name="Curtis B.A."/>
            <person name="Zahonova K."/>
            <person name="Pipaliya S."/>
            <person name="Dacks J."/>
            <person name="Roger A.J."/>
        </authorList>
    </citation>
    <scope>NUCLEOTIDE SEQUENCE</scope>
    <source>
        <strain evidence="3">BMAN</strain>
    </source>
</reference>
<dbReference type="FunFam" id="1.20.120.420:FF:000003">
    <property type="entry name" value="Methylthioribose-1-phosphate isomerase"/>
    <property type="match status" value="1"/>
</dbReference>
<evidence type="ECO:0000313" key="4">
    <source>
        <dbReference type="Proteomes" id="UP001149090"/>
    </source>
</evidence>
<sequence length="348" mass="38800">MFRSIEYIPDKKCVKIIDQTKLPHETIFVELTTYKEIAEAIYTMKVRGAPLIGVTAAYGIALASIEFLDEKIEIFTEKLEQAKTEIDKTRPTAVNLFWATQKMMKKFYALKKTDKTVDEISNFLVEKANKMAEKDVSINFMLGKNGASLISNGDCVLTHCNAGSLATVLYGTALSAITYAFREEKKKINVISDETRPRLQGATLTAFELQYQKIPVKVISDNSSGLLMRLGKIQKIFVGADRITSDGVFNKIGTYMVALAANANNVPFYVVAPSSSLSLSETSVNVKIEERDPFEVSNVLGKTRIVPEGVDCLNFAFDFTPFDLVTKIITEHGIFTSKELIEFYSKKN</sequence>
<dbReference type="InterPro" id="IPR000649">
    <property type="entry name" value="IF-2B-related"/>
</dbReference>
<comment type="similarity">
    <text evidence="2">Belongs to the eIF-2B alpha/beta/delta subunits family. MtnA subfamily.</text>
</comment>
<comment type="function">
    <text evidence="2">Catalyzes the interconversion of methylthioribose-1-phosphate (MTR-1-P) into methylthioribulose-1-phosphate (MTRu-1-P).</text>
</comment>
<dbReference type="GO" id="GO:0046523">
    <property type="term" value="F:S-methyl-5-thioribose-1-phosphate isomerase activity"/>
    <property type="evidence" value="ECO:0007669"/>
    <property type="project" value="UniProtKB-UniRule"/>
</dbReference>
<dbReference type="AlphaFoldDB" id="A0A9Q0RH03"/>
<feature type="active site" description="Proton donor" evidence="2">
    <location>
        <position position="241"/>
    </location>
</feature>
<dbReference type="InterPro" id="IPR027363">
    <property type="entry name" value="M1Pi_N"/>
</dbReference>
<dbReference type="EC" id="5.3.1.23" evidence="2"/>